<dbReference type="InterPro" id="IPR038599">
    <property type="entry name" value="LAP1C-like_C_sf"/>
</dbReference>
<keyword evidence="3 5" id="KW-1133">Transmembrane helix</keyword>
<sequence>MRIFQWFTESLQNLIDYYEEDVYKPLEEFFKKHEIFNILIIGLIFTAIYFPCWWYTNGKESWHISEANSTKRHLTQSDLIEYFPTNQKLRSLFHLLGNRIEFPPSQNPLTIVLAGSNLAKEQLKFKEISSKHFWMENITILADSKMSEANLFNEISNKLEKFDGKAFVFIEEIDKLPGRTPLVLQSLSDVDASKYKETVYILTIIDNQIDKEMSEKECTEMITRISTNLIISENLKKLGVFPFIMINLIQ</sequence>
<evidence type="ECO:0000256" key="1">
    <source>
        <dbReference type="ARBA" id="ARBA00004370"/>
    </source>
</evidence>
<evidence type="ECO:0000313" key="7">
    <source>
        <dbReference type="WBParaSite" id="PSU_v2.g18881.t1"/>
    </source>
</evidence>
<evidence type="ECO:0000256" key="5">
    <source>
        <dbReference type="SAM" id="Phobius"/>
    </source>
</evidence>
<evidence type="ECO:0000256" key="4">
    <source>
        <dbReference type="ARBA" id="ARBA00023136"/>
    </source>
</evidence>
<dbReference type="Proteomes" id="UP000887577">
    <property type="component" value="Unplaced"/>
</dbReference>
<evidence type="ECO:0000256" key="3">
    <source>
        <dbReference type="ARBA" id="ARBA00022989"/>
    </source>
</evidence>
<keyword evidence="4 5" id="KW-0472">Membrane</keyword>
<reference evidence="7" key="1">
    <citation type="submission" date="2022-11" db="UniProtKB">
        <authorList>
            <consortium name="WormBaseParasite"/>
        </authorList>
    </citation>
    <scope>IDENTIFICATION</scope>
</reference>
<protein>
    <submittedName>
        <fullName evidence="7">ATPase AAA-type core domain-containing protein</fullName>
    </submittedName>
</protein>
<comment type="subcellular location">
    <subcellularLocation>
        <location evidence="1">Membrane</location>
    </subcellularLocation>
</comment>
<keyword evidence="2 5" id="KW-0812">Transmembrane</keyword>
<keyword evidence="6" id="KW-1185">Reference proteome</keyword>
<dbReference type="GO" id="GO:0016020">
    <property type="term" value="C:membrane"/>
    <property type="evidence" value="ECO:0007669"/>
    <property type="project" value="UniProtKB-SubCell"/>
</dbReference>
<feature type="transmembrane region" description="Helical" evidence="5">
    <location>
        <begin position="35"/>
        <end position="55"/>
    </location>
</feature>
<evidence type="ECO:0000313" key="6">
    <source>
        <dbReference type="Proteomes" id="UP000887577"/>
    </source>
</evidence>
<name>A0A914YHT3_9BILA</name>
<dbReference type="AlphaFoldDB" id="A0A914YHT3"/>
<dbReference type="Gene3D" id="3.40.50.12190">
    <property type="match status" value="1"/>
</dbReference>
<evidence type="ECO:0000256" key="2">
    <source>
        <dbReference type="ARBA" id="ARBA00022692"/>
    </source>
</evidence>
<accession>A0A914YHT3</accession>
<proteinExistence type="predicted"/>
<dbReference type="WBParaSite" id="PSU_v2.g18881.t1">
    <property type="protein sequence ID" value="PSU_v2.g18881.t1"/>
    <property type="gene ID" value="PSU_v2.g18881"/>
</dbReference>
<organism evidence="6 7">
    <name type="scientific">Panagrolaimus superbus</name>
    <dbReference type="NCBI Taxonomy" id="310955"/>
    <lineage>
        <taxon>Eukaryota</taxon>
        <taxon>Metazoa</taxon>
        <taxon>Ecdysozoa</taxon>
        <taxon>Nematoda</taxon>
        <taxon>Chromadorea</taxon>
        <taxon>Rhabditida</taxon>
        <taxon>Tylenchina</taxon>
        <taxon>Panagrolaimomorpha</taxon>
        <taxon>Panagrolaimoidea</taxon>
        <taxon>Panagrolaimidae</taxon>
        <taxon>Panagrolaimus</taxon>
    </lineage>
</organism>